<dbReference type="SUPFAM" id="SSF54277">
    <property type="entry name" value="CAD &amp; PB1 domains"/>
    <property type="match status" value="1"/>
</dbReference>
<organism evidence="3 4">
    <name type="scientific">Musa balbisiana</name>
    <name type="common">Banana</name>
    <dbReference type="NCBI Taxonomy" id="52838"/>
    <lineage>
        <taxon>Eukaryota</taxon>
        <taxon>Viridiplantae</taxon>
        <taxon>Streptophyta</taxon>
        <taxon>Embryophyta</taxon>
        <taxon>Tracheophyta</taxon>
        <taxon>Spermatophyta</taxon>
        <taxon>Magnoliopsida</taxon>
        <taxon>Liliopsida</taxon>
        <taxon>Zingiberales</taxon>
        <taxon>Musaceae</taxon>
        <taxon>Musa</taxon>
    </lineage>
</organism>
<dbReference type="InterPro" id="IPR053198">
    <property type="entry name" value="Gynoecium_Dev_Regulator"/>
</dbReference>
<dbReference type="AlphaFoldDB" id="A0A4S8JQ63"/>
<feature type="compositionally biased region" description="Low complexity" evidence="1">
    <location>
        <begin position="1"/>
        <end position="11"/>
    </location>
</feature>
<gene>
    <name evidence="3" type="ORF">C4D60_Mb01t23400</name>
</gene>
<dbReference type="PANTHER" id="PTHR31066">
    <property type="entry name" value="OS05G0427100 PROTEIN-RELATED"/>
    <property type="match status" value="1"/>
</dbReference>
<sequence length="426" mass="45306">MDSPPVHLNNAPLPPPPPPPQATSPGRVRIMVSYGGRIQPRRYDNSRLSYVGGETKILSLDRSARFPALLSKLASITAFVSPLCLKYQLPGEDLDALVSVTDDDDLDHLMAEYDLLHRTSSTKPSPRLRLFLFPVGPPPPRPSAALLDAARSERQWFLDALNAVPAPPSAPPAPPTTLDASQSPDFLFGLDQDYLTTAAAKVTADPQSLSSVLENLPLEAPTKPDPVKDESGKPITGGADSVAASPAVVSTGEIQRQSPDLDTPKIADNPPPVVLCNSSEENLPRVNLPEYGVRRAPEVIAAPPPSTAVYWLEQRVGASVGRYALSAPVGDRTVYLIQASPGGYPAIYTAAPRVVPAKAFCEATAPGLISTKLVGGGGKLMTRLEAYAAATAGQVAYDRTERVVYDPSVAPTYQTVTSPRSRRCGR</sequence>
<feature type="compositionally biased region" description="Pro residues" evidence="1">
    <location>
        <begin position="12"/>
        <end position="22"/>
    </location>
</feature>
<evidence type="ECO:0000313" key="4">
    <source>
        <dbReference type="Proteomes" id="UP000317650"/>
    </source>
</evidence>
<dbReference type="Gene3D" id="3.10.20.90">
    <property type="entry name" value="Phosphatidylinositol 3-kinase Catalytic Subunit, Chain A, domain 1"/>
    <property type="match status" value="1"/>
</dbReference>
<protein>
    <recommendedName>
        <fullName evidence="2">PB1 domain-containing protein</fullName>
    </recommendedName>
</protein>
<accession>A0A4S8JQ63</accession>
<dbReference type="Proteomes" id="UP000317650">
    <property type="component" value="Chromosome 1"/>
</dbReference>
<dbReference type="Pfam" id="PF00564">
    <property type="entry name" value="PB1"/>
    <property type="match status" value="1"/>
</dbReference>
<feature type="domain" description="PB1" evidence="2">
    <location>
        <begin position="43"/>
        <end position="135"/>
    </location>
</feature>
<proteinExistence type="predicted"/>
<name>A0A4S8JQ63_MUSBA</name>
<dbReference type="EMBL" id="PYDT01000004">
    <property type="protein sequence ID" value="THU64145.1"/>
    <property type="molecule type" value="Genomic_DNA"/>
</dbReference>
<dbReference type="CDD" id="cd06410">
    <property type="entry name" value="PB1_UP2"/>
    <property type="match status" value="1"/>
</dbReference>
<comment type="caution">
    <text evidence="3">The sequence shown here is derived from an EMBL/GenBank/DDBJ whole genome shotgun (WGS) entry which is preliminary data.</text>
</comment>
<feature type="region of interest" description="Disordered" evidence="1">
    <location>
        <begin position="1"/>
        <end position="25"/>
    </location>
</feature>
<dbReference type="InterPro" id="IPR000270">
    <property type="entry name" value="PB1_dom"/>
</dbReference>
<reference evidence="3 4" key="1">
    <citation type="journal article" date="2019" name="Nat. Plants">
        <title>Genome sequencing of Musa balbisiana reveals subgenome evolution and function divergence in polyploid bananas.</title>
        <authorList>
            <person name="Yao X."/>
        </authorList>
    </citation>
    <scope>NUCLEOTIDE SEQUENCE [LARGE SCALE GENOMIC DNA]</scope>
    <source>
        <strain evidence="4">cv. DH-PKW</strain>
        <tissue evidence="3">Leaves</tissue>
    </source>
</reference>
<dbReference type="SMART" id="SM00666">
    <property type="entry name" value="PB1"/>
    <property type="match status" value="1"/>
</dbReference>
<keyword evidence="4" id="KW-1185">Reference proteome</keyword>
<evidence type="ECO:0000256" key="1">
    <source>
        <dbReference type="SAM" id="MobiDB-lite"/>
    </source>
</evidence>
<dbReference type="PANTHER" id="PTHR31066:SF85">
    <property type="entry name" value="OS02G0809100 PROTEIN"/>
    <property type="match status" value="1"/>
</dbReference>
<evidence type="ECO:0000313" key="3">
    <source>
        <dbReference type="EMBL" id="THU64145.1"/>
    </source>
</evidence>
<evidence type="ECO:0000259" key="2">
    <source>
        <dbReference type="SMART" id="SM00666"/>
    </source>
</evidence>